<evidence type="ECO:0000256" key="3">
    <source>
        <dbReference type="ARBA" id="ARBA00022989"/>
    </source>
</evidence>
<keyword evidence="4 5" id="KW-0472">Membrane</keyword>
<evidence type="ECO:0000256" key="1">
    <source>
        <dbReference type="ARBA" id="ARBA00004651"/>
    </source>
</evidence>
<feature type="transmembrane region" description="Helical" evidence="5">
    <location>
        <begin position="290"/>
        <end position="308"/>
    </location>
</feature>
<dbReference type="SUPFAM" id="SSF103473">
    <property type="entry name" value="MFS general substrate transporter"/>
    <property type="match status" value="1"/>
</dbReference>
<evidence type="ECO:0000256" key="4">
    <source>
        <dbReference type="ARBA" id="ARBA00023136"/>
    </source>
</evidence>
<dbReference type="Proteomes" id="UP001343724">
    <property type="component" value="Unassembled WGS sequence"/>
</dbReference>
<feature type="transmembrane region" description="Helical" evidence="5">
    <location>
        <begin position="21"/>
        <end position="47"/>
    </location>
</feature>
<keyword evidence="2 5" id="KW-0812">Transmembrane</keyword>
<dbReference type="PROSITE" id="PS50850">
    <property type="entry name" value="MFS"/>
    <property type="match status" value="1"/>
</dbReference>
<dbReference type="InterPro" id="IPR052952">
    <property type="entry name" value="MFS-Transporter"/>
</dbReference>
<dbReference type="RefSeq" id="WP_326454449.1">
    <property type="nucleotide sequence ID" value="NZ_JAYMFH010000003.1"/>
</dbReference>
<feature type="transmembrane region" description="Helical" evidence="5">
    <location>
        <begin position="59"/>
        <end position="82"/>
    </location>
</feature>
<dbReference type="InterPro" id="IPR020846">
    <property type="entry name" value="MFS_dom"/>
</dbReference>
<dbReference type="PANTHER" id="PTHR23527:SF1">
    <property type="entry name" value="BLL3282 PROTEIN"/>
    <property type="match status" value="1"/>
</dbReference>
<reference evidence="7 8" key="1">
    <citation type="submission" date="2024-01" db="EMBL/GenBank/DDBJ databases">
        <title>novel species in genus Adlercreutzia.</title>
        <authorList>
            <person name="Liu X."/>
        </authorList>
    </citation>
    <scope>NUCLEOTIDE SEQUENCE [LARGE SCALE GENOMIC DNA]</scope>
    <source>
        <strain evidence="7 8">R22</strain>
    </source>
</reference>
<evidence type="ECO:0000313" key="7">
    <source>
        <dbReference type="EMBL" id="MEC4294441.1"/>
    </source>
</evidence>
<feature type="transmembrane region" description="Helical" evidence="5">
    <location>
        <begin position="182"/>
        <end position="199"/>
    </location>
</feature>
<feature type="transmembrane region" description="Helical" evidence="5">
    <location>
        <begin position="348"/>
        <end position="368"/>
    </location>
</feature>
<protein>
    <submittedName>
        <fullName evidence="7">MFS transporter</fullName>
    </submittedName>
</protein>
<dbReference type="Pfam" id="PF07690">
    <property type="entry name" value="MFS_1"/>
    <property type="match status" value="1"/>
</dbReference>
<evidence type="ECO:0000256" key="2">
    <source>
        <dbReference type="ARBA" id="ARBA00022692"/>
    </source>
</evidence>
<proteinExistence type="predicted"/>
<organism evidence="7 8">
    <name type="scientific">Adlercreutzia shanghongiae</name>
    <dbReference type="NCBI Taxonomy" id="3111773"/>
    <lineage>
        <taxon>Bacteria</taxon>
        <taxon>Bacillati</taxon>
        <taxon>Actinomycetota</taxon>
        <taxon>Coriobacteriia</taxon>
        <taxon>Eggerthellales</taxon>
        <taxon>Eggerthellaceae</taxon>
        <taxon>Adlercreutzia</taxon>
    </lineage>
</organism>
<feature type="transmembrane region" description="Helical" evidence="5">
    <location>
        <begin position="374"/>
        <end position="398"/>
    </location>
</feature>
<dbReference type="EMBL" id="JAYMFH010000003">
    <property type="protein sequence ID" value="MEC4294441.1"/>
    <property type="molecule type" value="Genomic_DNA"/>
</dbReference>
<feature type="transmembrane region" description="Helical" evidence="5">
    <location>
        <begin position="314"/>
        <end position="336"/>
    </location>
</feature>
<feature type="transmembrane region" description="Helical" evidence="5">
    <location>
        <begin position="263"/>
        <end position="283"/>
    </location>
</feature>
<dbReference type="PANTHER" id="PTHR23527">
    <property type="entry name" value="BLL3282 PROTEIN"/>
    <property type="match status" value="1"/>
</dbReference>
<feature type="transmembrane region" description="Helical" evidence="5">
    <location>
        <begin position="89"/>
        <end position="109"/>
    </location>
</feature>
<keyword evidence="8" id="KW-1185">Reference proteome</keyword>
<keyword evidence="3 5" id="KW-1133">Transmembrane helix</keyword>
<feature type="transmembrane region" description="Helical" evidence="5">
    <location>
        <begin position="115"/>
        <end position="137"/>
    </location>
</feature>
<sequence>MGVATVRNLLDCLRSYFNIRYAILLVPICGFAVYDSVFQAFSSILAVLRDSYPDVPVTVIQMIVALPPMVSVPGTLLAGVLAAYIRKKYLAEFALAIIFIGGMIPVVVPQPPLEAMFLCSGLVGLGQGFLHPLANAIICQRWSDNDERSRVLGFKQAFNYIGEVVVILCIGFLALGRWSNAFLIYLGIIPILVMTHKYLPAGELDRKFIDRSHRSQGLHDLTRPKVIYLFALFFTASLFLYGYYTNIALHVQGASLGTPADVSVATCTISVVSLVVGVFYGALSRKLGRFTLTFGFAVLALGMVVASLGESLVVILLGGVLIGVGVGIQQISTIYYISRAVSSHSVTLAVSVVLACVALGSSLSPLVLNGIEFALLGAASPSAGLLVAGVGFAVLTLIEGGQSSLCRAE</sequence>
<comment type="caution">
    <text evidence="7">The sequence shown here is derived from an EMBL/GenBank/DDBJ whole genome shotgun (WGS) entry which is preliminary data.</text>
</comment>
<comment type="subcellular location">
    <subcellularLocation>
        <location evidence="1">Cell membrane</location>
        <topology evidence="1">Multi-pass membrane protein</topology>
    </subcellularLocation>
</comment>
<dbReference type="InterPro" id="IPR036259">
    <property type="entry name" value="MFS_trans_sf"/>
</dbReference>
<feature type="domain" description="Major facilitator superfamily (MFS) profile" evidence="6">
    <location>
        <begin position="22"/>
        <end position="401"/>
    </location>
</feature>
<feature type="transmembrane region" description="Helical" evidence="5">
    <location>
        <begin position="226"/>
        <end position="243"/>
    </location>
</feature>
<evidence type="ECO:0000313" key="8">
    <source>
        <dbReference type="Proteomes" id="UP001343724"/>
    </source>
</evidence>
<dbReference type="InterPro" id="IPR011701">
    <property type="entry name" value="MFS"/>
</dbReference>
<feature type="transmembrane region" description="Helical" evidence="5">
    <location>
        <begin position="157"/>
        <end position="176"/>
    </location>
</feature>
<evidence type="ECO:0000256" key="5">
    <source>
        <dbReference type="SAM" id="Phobius"/>
    </source>
</evidence>
<dbReference type="Gene3D" id="1.20.1250.20">
    <property type="entry name" value="MFS general substrate transporter like domains"/>
    <property type="match status" value="1"/>
</dbReference>
<accession>A0ABU6IX57</accession>
<name>A0ABU6IX57_9ACTN</name>
<gene>
    <name evidence="7" type="ORF">VJ920_03870</name>
</gene>
<evidence type="ECO:0000259" key="6">
    <source>
        <dbReference type="PROSITE" id="PS50850"/>
    </source>
</evidence>